<gene>
    <name evidence="2" type="ORF">KME60_21695</name>
</gene>
<keyword evidence="1" id="KW-1133">Transmembrane helix</keyword>
<evidence type="ECO:0000256" key="1">
    <source>
        <dbReference type="SAM" id="Phobius"/>
    </source>
</evidence>
<dbReference type="AlphaFoldDB" id="A0A951QS11"/>
<feature type="transmembrane region" description="Helical" evidence="1">
    <location>
        <begin position="460"/>
        <end position="481"/>
    </location>
</feature>
<reference evidence="2" key="1">
    <citation type="submission" date="2021-05" db="EMBL/GenBank/DDBJ databases">
        <authorList>
            <person name="Pietrasiak N."/>
            <person name="Ward R."/>
            <person name="Stajich J.E."/>
            <person name="Kurbessoian T."/>
        </authorList>
    </citation>
    <scope>NUCLEOTIDE SEQUENCE</scope>
    <source>
        <strain evidence="2">GSE-NOS-MK-12-04C</strain>
    </source>
</reference>
<accession>A0A951QS11</accession>
<dbReference type="Proteomes" id="UP000729701">
    <property type="component" value="Unassembled WGS sequence"/>
</dbReference>
<evidence type="ECO:0000313" key="2">
    <source>
        <dbReference type="EMBL" id="MBW4669952.1"/>
    </source>
</evidence>
<feature type="transmembrane region" description="Helical" evidence="1">
    <location>
        <begin position="405"/>
        <end position="425"/>
    </location>
</feature>
<protein>
    <submittedName>
        <fullName evidence="2">Uncharacterized protein</fullName>
    </submittedName>
</protein>
<keyword evidence="1" id="KW-0472">Membrane</keyword>
<keyword evidence="1" id="KW-0812">Transmembrane</keyword>
<reference evidence="2" key="2">
    <citation type="journal article" date="2022" name="Microbiol. Resour. Announc.">
        <title>Metagenome Sequencing to Explore Phylogenomics of Terrestrial Cyanobacteria.</title>
        <authorList>
            <person name="Ward R.D."/>
            <person name="Stajich J.E."/>
            <person name="Johansen J.R."/>
            <person name="Huntemann M."/>
            <person name="Clum A."/>
            <person name="Foster B."/>
            <person name="Foster B."/>
            <person name="Roux S."/>
            <person name="Palaniappan K."/>
            <person name="Varghese N."/>
            <person name="Mukherjee S."/>
            <person name="Reddy T.B.K."/>
            <person name="Daum C."/>
            <person name="Copeland A."/>
            <person name="Chen I.A."/>
            <person name="Ivanova N.N."/>
            <person name="Kyrpides N.C."/>
            <person name="Shapiro N."/>
            <person name="Eloe-Fadrosh E.A."/>
            <person name="Pietrasiak N."/>
        </authorList>
    </citation>
    <scope>NUCLEOTIDE SEQUENCE</scope>
    <source>
        <strain evidence="2">GSE-NOS-MK-12-04C</strain>
    </source>
</reference>
<name>A0A951QS11_9CYAN</name>
<sequence length="500" mass="57099">MKNFTLSLYAFHLRHKLTDAPDKVTENAQNLWDNLINLYNKSLNFPKLKDLRSYLICYDKIKDKNEYEYNPEQEKGRQTYWLSKGILDLGNINTTEGFAIKANLQPFLIHDTYAVDLTLSPKSEEIPIDVNQLKLFHPESLLPKSIDASLGQTVWIYGEVEKSDEECAVLAEGYATALLAGSNLEFGEVRQEKLLGCLLFEYQATDLNNPDNPAKQYHILISINNTKAEAAKFSEAYDLLIYLLAYRHKILYIYQEACHCNPKARKYYSKLNDDMLKFPEQIVSREKRLDNFRHSLEKMPLQEIHYSLCLRDLKAHYTSIATNIVNYRNCLDKIATIGEYPESWDNFVDLKCNQWKQQIQIDIDFLSPGQELFGQMIQTIRGIVAIDQAESDRTKARVEKDRNRIFGILGFGFAPTSLILSALSLPHIEVVEAIEEIPPLKGWLQPLNPQLGKKDLADSVVALSFGILLAVFFGGVAALIYKISDSWQPKEEAGSKNNPS</sequence>
<organism evidence="2 3">
    <name type="scientific">Cyanomargarita calcarea GSE-NOS-MK-12-04C</name>
    <dbReference type="NCBI Taxonomy" id="2839659"/>
    <lineage>
        <taxon>Bacteria</taxon>
        <taxon>Bacillati</taxon>
        <taxon>Cyanobacteriota</taxon>
        <taxon>Cyanophyceae</taxon>
        <taxon>Nostocales</taxon>
        <taxon>Cyanomargaritaceae</taxon>
        <taxon>Cyanomargarita</taxon>
    </lineage>
</organism>
<comment type="caution">
    <text evidence="2">The sequence shown here is derived from an EMBL/GenBank/DDBJ whole genome shotgun (WGS) entry which is preliminary data.</text>
</comment>
<proteinExistence type="predicted"/>
<evidence type="ECO:0000313" key="3">
    <source>
        <dbReference type="Proteomes" id="UP000729701"/>
    </source>
</evidence>
<dbReference type="EMBL" id="JAHHGZ010000025">
    <property type="protein sequence ID" value="MBW4669952.1"/>
    <property type="molecule type" value="Genomic_DNA"/>
</dbReference>